<protein>
    <submittedName>
        <fullName evidence="1">Uncharacterized protein</fullName>
    </submittedName>
</protein>
<sequence length="243" mass="28394">MAEVAHYFGMQCRSTSRGAPCPRHSLVSWNFKKAEWNTFTATTEQELHSNRIDFTLHPSRICELINDKILFCAKTCIPRGRVKKFRCLWSEKLKYMKIKHNRLRRKVKLTHKSSDVQLGRKQLELFRKKTGLFEKQKSFNDFVSGANYQRDSMKVFKFLSGFKNESKSAPKQHFQIANKTITYDTEIVNAFVKYFTNSHQKNKHTRLSSRVKKCEIKSLVTDFGARVSSHPIFNSSLSLEELT</sequence>
<organism evidence="1 2">
    <name type="scientific">Trichonephila inaurata madagascariensis</name>
    <dbReference type="NCBI Taxonomy" id="2747483"/>
    <lineage>
        <taxon>Eukaryota</taxon>
        <taxon>Metazoa</taxon>
        <taxon>Ecdysozoa</taxon>
        <taxon>Arthropoda</taxon>
        <taxon>Chelicerata</taxon>
        <taxon>Arachnida</taxon>
        <taxon>Araneae</taxon>
        <taxon>Araneomorphae</taxon>
        <taxon>Entelegynae</taxon>
        <taxon>Araneoidea</taxon>
        <taxon>Nephilidae</taxon>
        <taxon>Trichonephila</taxon>
        <taxon>Trichonephila inaurata</taxon>
    </lineage>
</organism>
<dbReference type="EMBL" id="BMAV01004942">
    <property type="protein sequence ID" value="GFY45624.1"/>
    <property type="molecule type" value="Genomic_DNA"/>
</dbReference>
<dbReference type="AlphaFoldDB" id="A0A8X6X2A7"/>
<keyword evidence="2" id="KW-1185">Reference proteome</keyword>
<evidence type="ECO:0000313" key="1">
    <source>
        <dbReference type="EMBL" id="GFY45624.1"/>
    </source>
</evidence>
<accession>A0A8X6X2A7</accession>
<dbReference type="OrthoDB" id="6433315at2759"/>
<reference evidence="1" key="1">
    <citation type="submission" date="2020-08" db="EMBL/GenBank/DDBJ databases">
        <title>Multicomponent nature underlies the extraordinary mechanical properties of spider dragline silk.</title>
        <authorList>
            <person name="Kono N."/>
            <person name="Nakamura H."/>
            <person name="Mori M."/>
            <person name="Yoshida Y."/>
            <person name="Ohtoshi R."/>
            <person name="Malay A.D."/>
            <person name="Moran D.A.P."/>
            <person name="Tomita M."/>
            <person name="Numata K."/>
            <person name="Arakawa K."/>
        </authorList>
    </citation>
    <scope>NUCLEOTIDE SEQUENCE</scope>
</reference>
<proteinExistence type="predicted"/>
<gene>
    <name evidence="1" type="ORF">TNIN_137991</name>
</gene>
<evidence type="ECO:0000313" key="2">
    <source>
        <dbReference type="Proteomes" id="UP000886998"/>
    </source>
</evidence>
<name>A0A8X6X2A7_9ARAC</name>
<comment type="caution">
    <text evidence="1">The sequence shown here is derived from an EMBL/GenBank/DDBJ whole genome shotgun (WGS) entry which is preliminary data.</text>
</comment>
<dbReference type="Proteomes" id="UP000886998">
    <property type="component" value="Unassembled WGS sequence"/>
</dbReference>